<dbReference type="InParanoid" id="A2FDP9"/>
<dbReference type="CDD" id="cd16011">
    <property type="entry name" value="iPGM_like"/>
    <property type="match status" value="1"/>
</dbReference>
<dbReference type="InterPro" id="IPR006124">
    <property type="entry name" value="Metalloenzyme"/>
</dbReference>
<comment type="similarity">
    <text evidence="4">Belongs to the BPG-independent phosphoglycerate mutase family. A-PGAM subfamily.</text>
</comment>
<proteinExistence type="inferred from homology"/>
<dbReference type="GO" id="GO:0004619">
    <property type="term" value="F:phosphoglycerate mutase activity"/>
    <property type="evidence" value="ECO:0007669"/>
    <property type="project" value="UniProtKB-EC"/>
</dbReference>
<dbReference type="KEGG" id="tva:4754724"/>
<reference evidence="7" key="2">
    <citation type="journal article" date="2007" name="Science">
        <title>Draft genome sequence of the sexually transmitted pathogen Trichomonas vaginalis.</title>
        <authorList>
            <person name="Carlton J.M."/>
            <person name="Hirt R.P."/>
            <person name="Silva J.C."/>
            <person name="Delcher A.L."/>
            <person name="Schatz M."/>
            <person name="Zhao Q."/>
            <person name="Wortman J.R."/>
            <person name="Bidwell S.L."/>
            <person name="Alsmark U.C.M."/>
            <person name="Besteiro S."/>
            <person name="Sicheritz-Ponten T."/>
            <person name="Noel C.J."/>
            <person name="Dacks J.B."/>
            <person name="Foster P.G."/>
            <person name="Simillion C."/>
            <person name="Van de Peer Y."/>
            <person name="Miranda-Saavedra D."/>
            <person name="Barton G.J."/>
            <person name="Westrop G.D."/>
            <person name="Mueller S."/>
            <person name="Dessi D."/>
            <person name="Fiori P.L."/>
            <person name="Ren Q."/>
            <person name="Paulsen I."/>
            <person name="Zhang H."/>
            <person name="Bastida-Corcuera F.D."/>
            <person name="Simoes-Barbosa A."/>
            <person name="Brown M.T."/>
            <person name="Hayes R.D."/>
            <person name="Mukherjee M."/>
            <person name="Okumura C.Y."/>
            <person name="Schneider R."/>
            <person name="Smith A.J."/>
            <person name="Vanacova S."/>
            <person name="Villalvazo M."/>
            <person name="Haas B.J."/>
            <person name="Pertea M."/>
            <person name="Feldblyum T.V."/>
            <person name="Utterback T.R."/>
            <person name="Shu C.L."/>
            <person name="Osoegawa K."/>
            <person name="de Jong P.J."/>
            <person name="Hrdy I."/>
            <person name="Horvathova L."/>
            <person name="Zubacova Z."/>
            <person name="Dolezal P."/>
            <person name="Malik S.B."/>
            <person name="Logsdon J.M. Jr."/>
            <person name="Henze K."/>
            <person name="Gupta A."/>
            <person name="Wang C.C."/>
            <person name="Dunne R.L."/>
            <person name="Upcroft J.A."/>
            <person name="Upcroft P."/>
            <person name="White O."/>
            <person name="Salzberg S.L."/>
            <person name="Tang P."/>
            <person name="Chiu C.-H."/>
            <person name="Lee Y.-S."/>
            <person name="Embley T.M."/>
            <person name="Coombs G.H."/>
            <person name="Mottram J.C."/>
            <person name="Tachezy J."/>
            <person name="Fraser-Liggett C.M."/>
            <person name="Johnson P.J."/>
        </authorList>
    </citation>
    <scope>NUCLEOTIDE SEQUENCE [LARGE SCALE GENOMIC DNA]</scope>
    <source>
        <strain evidence="7">G3</strain>
    </source>
</reference>
<keyword evidence="5" id="KW-0324">Glycolysis</keyword>
<comment type="pathway">
    <text evidence="3">Carbohydrate degradation.</text>
</comment>
<comment type="function">
    <text evidence="2">Catalyzes the interconversion of 2-phosphoglycerate and 3-phosphoglycerate.</text>
</comment>
<dbReference type="PANTHER" id="PTHR31209">
    <property type="entry name" value="COFACTOR-INDEPENDENT PHOSPHOGLYCERATE MUTASE"/>
    <property type="match status" value="1"/>
</dbReference>
<evidence type="ECO:0000313" key="8">
    <source>
        <dbReference type="Proteomes" id="UP000001542"/>
    </source>
</evidence>
<name>A2FDP9_TRIV3</name>
<dbReference type="STRING" id="5722.A2FDP9"/>
<dbReference type="InterPro" id="IPR017850">
    <property type="entry name" value="Alkaline_phosphatase_core_sf"/>
</dbReference>
<dbReference type="PANTHER" id="PTHR31209:SF0">
    <property type="entry name" value="METALLOENZYME DOMAIN-CONTAINING PROTEIN"/>
    <property type="match status" value="1"/>
</dbReference>
<dbReference type="PIRSF" id="PIRSF006392">
    <property type="entry name" value="IPGAM_arch"/>
    <property type="match status" value="1"/>
</dbReference>
<dbReference type="RefSeq" id="XP_001309879.1">
    <property type="nucleotide sequence ID" value="XM_001309878.1"/>
</dbReference>
<evidence type="ECO:0000313" key="7">
    <source>
        <dbReference type="EMBL" id="EAX96949.1"/>
    </source>
</evidence>
<dbReference type="OMA" id="IAFRCNF"/>
<dbReference type="Gene3D" id="3.40.720.10">
    <property type="entry name" value="Alkaline Phosphatase, subunit A"/>
    <property type="match status" value="2"/>
</dbReference>
<accession>A2FDP9</accession>
<protein>
    <submittedName>
        <fullName evidence="7">Metalloenzyme superfamily protein</fullName>
    </submittedName>
</protein>
<dbReference type="Pfam" id="PF10143">
    <property type="entry name" value="PhosphMutase"/>
    <property type="match status" value="1"/>
</dbReference>
<evidence type="ECO:0000259" key="6">
    <source>
        <dbReference type="Pfam" id="PF01676"/>
    </source>
</evidence>
<dbReference type="NCBIfam" id="TIGR00306">
    <property type="entry name" value="apgM"/>
    <property type="match status" value="1"/>
</dbReference>
<gene>
    <name evidence="7" type="ORF">TVAG_414300</name>
</gene>
<dbReference type="Proteomes" id="UP000001542">
    <property type="component" value="Unassembled WGS sequence"/>
</dbReference>
<evidence type="ECO:0000256" key="2">
    <source>
        <dbReference type="ARBA" id="ARBA00002315"/>
    </source>
</evidence>
<dbReference type="SMR" id="A2FDP9"/>
<dbReference type="InterPro" id="IPR004456">
    <property type="entry name" value="Pglycerate_mutase_ApgM"/>
</dbReference>
<dbReference type="GO" id="GO:0006096">
    <property type="term" value="P:glycolytic process"/>
    <property type="evidence" value="ECO:0007669"/>
    <property type="project" value="UniProtKB-KW"/>
</dbReference>
<dbReference type="EMBL" id="DS113736">
    <property type="protein sequence ID" value="EAX96949.1"/>
    <property type="molecule type" value="Genomic_DNA"/>
</dbReference>
<evidence type="ECO:0000256" key="4">
    <source>
        <dbReference type="ARBA" id="ARBA00005524"/>
    </source>
</evidence>
<dbReference type="VEuPathDB" id="TrichDB:TVAG_414300"/>
<comment type="catalytic activity">
    <reaction evidence="1">
        <text>(2R)-2-phosphoglycerate = (2R)-3-phosphoglycerate</text>
        <dbReference type="Rhea" id="RHEA:15901"/>
        <dbReference type="ChEBI" id="CHEBI:58272"/>
        <dbReference type="ChEBI" id="CHEBI:58289"/>
        <dbReference type="EC" id="5.4.2.12"/>
    </reaction>
</comment>
<dbReference type="eggNOG" id="ENOG502QR26">
    <property type="taxonomic scope" value="Eukaryota"/>
</dbReference>
<sequence>MSKPAKIVFCILDGLGDTTHTLPDGRKGTCLEMAKRPTLDAIAKAGTVGLNDSVSPGYPCGSDTAHLSLFGYPPFTYYNGRGAFEALGGGMDMEPGSIAFKSNFSTMYGECVKYRRCDRHFEVEGPILCKDLDGIKIPEFPEVKVSVVYATEHRCAVKILAPGLSDKIAGTDPIHDDLDLIKSYPLDDSPEAAYTAKVVNALSDTFRKALENHPINIERRKQGKEVANVILLRGPGMRLSCQPFGERHNIKAFLIAPTAIIAGLGISVGLPVIKVKGATGDMDSNFNAKAIAAAQELDGDKYDMGIIHMKGIDDAAHDGKIAVKTELIERADKAIHLLIEKLAELEEKNGDRFIVAVTADHSTSCTWKDHCFEPVPFIVAEVAKVAQELGIKHVDQSKKPELVPTDSVHEFTETAACKGSLGRFCGAQMMNLLFHFAGRKQE</sequence>
<keyword evidence="8" id="KW-1185">Reference proteome</keyword>
<dbReference type="AlphaFoldDB" id="A2FDP9"/>
<evidence type="ECO:0000256" key="1">
    <source>
        <dbReference type="ARBA" id="ARBA00000370"/>
    </source>
</evidence>
<reference evidence="7" key="1">
    <citation type="submission" date="2006-10" db="EMBL/GenBank/DDBJ databases">
        <authorList>
            <person name="Amadeo P."/>
            <person name="Zhao Q."/>
            <person name="Wortman J."/>
            <person name="Fraser-Liggett C."/>
            <person name="Carlton J."/>
        </authorList>
    </citation>
    <scope>NUCLEOTIDE SEQUENCE</scope>
    <source>
        <strain evidence="7">G3</strain>
    </source>
</reference>
<organism evidence="7 8">
    <name type="scientific">Trichomonas vaginalis (strain ATCC PRA-98 / G3)</name>
    <dbReference type="NCBI Taxonomy" id="412133"/>
    <lineage>
        <taxon>Eukaryota</taxon>
        <taxon>Metamonada</taxon>
        <taxon>Parabasalia</taxon>
        <taxon>Trichomonadida</taxon>
        <taxon>Trichomonadidae</taxon>
        <taxon>Trichomonas</taxon>
    </lineage>
</organism>
<dbReference type="Pfam" id="PF01676">
    <property type="entry name" value="Metalloenzyme"/>
    <property type="match status" value="1"/>
</dbReference>
<dbReference type="SUPFAM" id="SSF53649">
    <property type="entry name" value="Alkaline phosphatase-like"/>
    <property type="match status" value="1"/>
</dbReference>
<evidence type="ECO:0000256" key="5">
    <source>
        <dbReference type="ARBA" id="ARBA00023152"/>
    </source>
</evidence>
<dbReference type="VEuPathDB" id="TrichDB:TVAGG3_0563010"/>
<dbReference type="OrthoDB" id="113620at2759"/>
<evidence type="ECO:0000256" key="3">
    <source>
        <dbReference type="ARBA" id="ARBA00004921"/>
    </source>
</evidence>
<dbReference type="GO" id="GO:0046872">
    <property type="term" value="F:metal ion binding"/>
    <property type="evidence" value="ECO:0007669"/>
    <property type="project" value="InterPro"/>
</dbReference>
<feature type="domain" description="Metalloenzyme" evidence="6">
    <location>
        <begin position="6"/>
        <end position="383"/>
    </location>
</feature>